<keyword evidence="3" id="KW-0645">Protease</keyword>
<gene>
    <name evidence="3" type="ORF">B8V81_0839</name>
</gene>
<accession>A0A2N5N8G4</accession>
<comment type="caution">
    <text evidence="3">The sequence shown here is derived from an EMBL/GenBank/DDBJ whole genome shotgun (WGS) entry which is preliminary data.</text>
</comment>
<feature type="compositionally biased region" description="Low complexity" evidence="1">
    <location>
        <begin position="48"/>
        <end position="59"/>
    </location>
</feature>
<evidence type="ECO:0000256" key="1">
    <source>
        <dbReference type="SAM" id="MobiDB-lite"/>
    </source>
</evidence>
<dbReference type="EMBL" id="NFEZ01000003">
    <property type="protein sequence ID" value="PLT46615.1"/>
    <property type="molecule type" value="Genomic_DNA"/>
</dbReference>
<feature type="compositionally biased region" description="Gly residues" evidence="1">
    <location>
        <begin position="61"/>
        <end position="72"/>
    </location>
</feature>
<sequence length="350" mass="36295">MDNRRWRTIGIAAGLAAVLAGGLPGCGMAERMAAAIGAGEEHGGGSAGQAQTAGGDAAGRTPGGDTGDGASGASGASKADSASDADGGKAAGASDAANAANAAGERLEAGLEQAFSGNLMLVNRDHGLQPDGARLDLVTLSKQPGELRLAEGEQDAQLSREAAGRFAELVAAARKDGVDGLVVNSAYRSAKEQERLYREQGPDYALPAGHSEHNTGLALDVGSVFGRMESTEEGSWMREHAWRYGFVLRYPEDKTEVTGIQYEPWHFRYVGLPHSGIMQERGLVLEEYIALLREEKKLRFKSLGKTYAISWQKASPGGAVAVAAGSLAELSGDNAGGIIVTTWRNKGGAG</sequence>
<organism evidence="3 4">
    <name type="scientific">Paenibacillus pasadenensis</name>
    <dbReference type="NCBI Taxonomy" id="217090"/>
    <lineage>
        <taxon>Bacteria</taxon>
        <taxon>Bacillati</taxon>
        <taxon>Bacillota</taxon>
        <taxon>Bacilli</taxon>
        <taxon>Bacillales</taxon>
        <taxon>Paenibacillaceae</taxon>
        <taxon>Paenibacillus</taxon>
    </lineage>
</organism>
<dbReference type="RefSeq" id="WP_052332865.1">
    <property type="nucleotide sequence ID" value="NZ_BIMM01000064.1"/>
</dbReference>
<name>A0A2N5N8G4_9BACL</name>
<evidence type="ECO:0000313" key="3">
    <source>
        <dbReference type="EMBL" id="PLT46615.1"/>
    </source>
</evidence>
<dbReference type="InterPro" id="IPR009045">
    <property type="entry name" value="Zn_M74/Hedgehog-like"/>
</dbReference>
<dbReference type="Pfam" id="PF02557">
    <property type="entry name" value="VanY"/>
    <property type="match status" value="1"/>
</dbReference>
<feature type="compositionally biased region" description="Low complexity" evidence="1">
    <location>
        <begin position="73"/>
        <end position="85"/>
    </location>
</feature>
<keyword evidence="3" id="KW-0121">Carboxypeptidase</keyword>
<reference evidence="3 4" key="1">
    <citation type="submission" date="2017-05" db="EMBL/GenBank/DDBJ databases">
        <title>Functional genome analysis of Paenibacillus pasadenensis strain R16: insights on endophytic life style and antifungal activity.</title>
        <authorList>
            <person name="Passera A."/>
            <person name="Marcolungo L."/>
            <person name="Casati P."/>
            <person name="Brasca M."/>
            <person name="Quaglino F."/>
            <person name="Delledonne M."/>
        </authorList>
    </citation>
    <scope>NUCLEOTIDE SEQUENCE [LARGE SCALE GENOMIC DNA]</scope>
    <source>
        <strain evidence="3 4">R16</strain>
    </source>
</reference>
<dbReference type="SUPFAM" id="SSF55166">
    <property type="entry name" value="Hedgehog/DD-peptidase"/>
    <property type="match status" value="1"/>
</dbReference>
<feature type="domain" description="D-alanyl-D-alanine carboxypeptidase-like core" evidence="2">
    <location>
        <begin position="157"/>
        <end position="271"/>
    </location>
</feature>
<dbReference type="PANTHER" id="PTHR34385:SF1">
    <property type="entry name" value="PEPTIDOGLYCAN L-ALANYL-D-GLUTAMATE ENDOPEPTIDASE CWLK"/>
    <property type="match status" value="1"/>
</dbReference>
<keyword evidence="4" id="KW-1185">Reference proteome</keyword>
<evidence type="ECO:0000313" key="4">
    <source>
        <dbReference type="Proteomes" id="UP000234789"/>
    </source>
</evidence>
<evidence type="ECO:0000259" key="2">
    <source>
        <dbReference type="Pfam" id="PF02557"/>
    </source>
</evidence>
<dbReference type="AlphaFoldDB" id="A0A2N5N8G4"/>
<dbReference type="InterPro" id="IPR058193">
    <property type="entry name" value="VanY/YodJ_core_dom"/>
</dbReference>
<feature type="region of interest" description="Disordered" evidence="1">
    <location>
        <begin position="39"/>
        <end position="92"/>
    </location>
</feature>
<protein>
    <submittedName>
        <fullName evidence="3">D-alanyl-D-alanine carboxypeptidase</fullName>
        <ecNumber evidence="3">3.4.16.4</ecNumber>
    </submittedName>
</protein>
<dbReference type="Gene3D" id="3.30.200.180">
    <property type="match status" value="1"/>
</dbReference>
<dbReference type="PANTHER" id="PTHR34385">
    <property type="entry name" value="D-ALANYL-D-ALANINE CARBOXYPEPTIDASE"/>
    <property type="match status" value="1"/>
</dbReference>
<dbReference type="CDD" id="cd14852">
    <property type="entry name" value="LD-carboxypeptidase"/>
    <property type="match status" value="1"/>
</dbReference>
<keyword evidence="3" id="KW-0378">Hydrolase</keyword>
<dbReference type="GO" id="GO:0009002">
    <property type="term" value="F:serine-type D-Ala-D-Ala carboxypeptidase activity"/>
    <property type="evidence" value="ECO:0007669"/>
    <property type="project" value="UniProtKB-EC"/>
</dbReference>
<dbReference type="OrthoDB" id="9792074at2"/>
<dbReference type="EC" id="3.4.16.4" evidence="3"/>
<dbReference type="InterPro" id="IPR003709">
    <property type="entry name" value="VanY-like_core_dom"/>
</dbReference>
<dbReference type="Proteomes" id="UP000234789">
    <property type="component" value="Unassembled WGS sequence"/>
</dbReference>
<dbReference type="InterPro" id="IPR052179">
    <property type="entry name" value="DD-CPase-like"/>
</dbReference>
<proteinExistence type="predicted"/>
<dbReference type="GO" id="GO:0006508">
    <property type="term" value="P:proteolysis"/>
    <property type="evidence" value="ECO:0007669"/>
    <property type="project" value="InterPro"/>
</dbReference>
<dbReference type="Gene3D" id="3.30.1380.10">
    <property type="match status" value="1"/>
</dbReference>